<dbReference type="EMBL" id="AWWV01009142">
    <property type="protein sequence ID" value="OMO87867.1"/>
    <property type="molecule type" value="Genomic_DNA"/>
</dbReference>
<protein>
    <submittedName>
        <fullName evidence="2">Uncharacterized protein</fullName>
    </submittedName>
</protein>
<evidence type="ECO:0000313" key="3">
    <source>
        <dbReference type="Proteomes" id="UP000188268"/>
    </source>
</evidence>
<sequence length="58" mass="6460">MVITIRNHVARRSTTGEQNPANRGPDWPAKGTGTRTDGDRNLLRERVSSKREGGENEN</sequence>
<dbReference type="AlphaFoldDB" id="A0A1R3IZ63"/>
<comment type="caution">
    <text evidence="2">The sequence shown here is derived from an EMBL/GenBank/DDBJ whole genome shotgun (WGS) entry which is preliminary data.</text>
</comment>
<reference evidence="2 3" key="1">
    <citation type="submission" date="2013-09" db="EMBL/GenBank/DDBJ databases">
        <title>Corchorus capsularis genome sequencing.</title>
        <authorList>
            <person name="Alam M."/>
            <person name="Haque M.S."/>
            <person name="Islam M.S."/>
            <person name="Emdad E.M."/>
            <person name="Islam M.M."/>
            <person name="Ahmed B."/>
            <person name="Halim A."/>
            <person name="Hossen Q.M.M."/>
            <person name="Hossain M.Z."/>
            <person name="Ahmed R."/>
            <person name="Khan M.M."/>
            <person name="Islam R."/>
            <person name="Rashid M.M."/>
            <person name="Khan S.A."/>
            <person name="Rahman M.S."/>
            <person name="Alam M."/>
        </authorList>
    </citation>
    <scope>NUCLEOTIDE SEQUENCE [LARGE SCALE GENOMIC DNA]</scope>
    <source>
        <strain evidence="3">cv. CVL-1</strain>
        <tissue evidence="2">Whole seedling</tissue>
    </source>
</reference>
<name>A0A1R3IZ63_COCAP</name>
<keyword evidence="3" id="KW-1185">Reference proteome</keyword>
<feature type="region of interest" description="Disordered" evidence="1">
    <location>
        <begin position="1"/>
        <end position="58"/>
    </location>
</feature>
<organism evidence="2 3">
    <name type="scientific">Corchorus capsularis</name>
    <name type="common">Jute</name>
    <dbReference type="NCBI Taxonomy" id="210143"/>
    <lineage>
        <taxon>Eukaryota</taxon>
        <taxon>Viridiplantae</taxon>
        <taxon>Streptophyta</taxon>
        <taxon>Embryophyta</taxon>
        <taxon>Tracheophyta</taxon>
        <taxon>Spermatophyta</taxon>
        <taxon>Magnoliopsida</taxon>
        <taxon>eudicotyledons</taxon>
        <taxon>Gunneridae</taxon>
        <taxon>Pentapetalae</taxon>
        <taxon>rosids</taxon>
        <taxon>malvids</taxon>
        <taxon>Malvales</taxon>
        <taxon>Malvaceae</taxon>
        <taxon>Grewioideae</taxon>
        <taxon>Apeibeae</taxon>
        <taxon>Corchorus</taxon>
    </lineage>
</organism>
<evidence type="ECO:0000256" key="1">
    <source>
        <dbReference type="SAM" id="MobiDB-lite"/>
    </source>
</evidence>
<proteinExistence type="predicted"/>
<dbReference type="Proteomes" id="UP000188268">
    <property type="component" value="Unassembled WGS sequence"/>
</dbReference>
<evidence type="ECO:0000313" key="2">
    <source>
        <dbReference type="EMBL" id="OMO87867.1"/>
    </source>
</evidence>
<feature type="compositionally biased region" description="Polar residues" evidence="1">
    <location>
        <begin position="12"/>
        <end position="21"/>
    </location>
</feature>
<dbReference type="Gramene" id="OMO87867">
    <property type="protein sequence ID" value="OMO87867"/>
    <property type="gene ID" value="CCACVL1_08718"/>
</dbReference>
<feature type="compositionally biased region" description="Basic and acidic residues" evidence="1">
    <location>
        <begin position="36"/>
        <end position="58"/>
    </location>
</feature>
<gene>
    <name evidence="2" type="ORF">CCACVL1_08718</name>
</gene>
<accession>A0A1R3IZ63</accession>